<evidence type="ECO:0000256" key="11">
    <source>
        <dbReference type="SAM" id="MobiDB-lite"/>
    </source>
</evidence>
<keyword evidence="8 9" id="KW-0472">Membrane</keyword>
<dbReference type="GO" id="GO:0033617">
    <property type="term" value="P:mitochondrial respiratory chain complex IV assembly"/>
    <property type="evidence" value="ECO:0007669"/>
    <property type="project" value="InterPro"/>
</dbReference>
<organism evidence="13 14">
    <name type="scientific">Exophiala dermatitidis</name>
    <name type="common">Black yeast-like fungus</name>
    <name type="synonym">Wangiella dermatitidis</name>
    <dbReference type="NCBI Taxonomy" id="5970"/>
    <lineage>
        <taxon>Eukaryota</taxon>
        <taxon>Fungi</taxon>
        <taxon>Dikarya</taxon>
        <taxon>Ascomycota</taxon>
        <taxon>Pezizomycotina</taxon>
        <taxon>Eurotiomycetes</taxon>
        <taxon>Chaetothyriomycetidae</taxon>
        <taxon>Chaetothyriales</taxon>
        <taxon>Herpotrichiellaceae</taxon>
        <taxon>Exophiala</taxon>
    </lineage>
</organism>
<dbReference type="GO" id="GO:0005743">
    <property type="term" value="C:mitochondrial inner membrane"/>
    <property type="evidence" value="ECO:0007669"/>
    <property type="project" value="UniProtKB-SubCell"/>
</dbReference>
<evidence type="ECO:0000256" key="2">
    <source>
        <dbReference type="ARBA" id="ARBA00009575"/>
    </source>
</evidence>
<proteinExistence type="inferred from homology"/>
<dbReference type="EMBL" id="JAJGCB010000012">
    <property type="protein sequence ID" value="KAJ8990083.1"/>
    <property type="molecule type" value="Genomic_DNA"/>
</dbReference>
<evidence type="ECO:0000313" key="14">
    <source>
        <dbReference type="Proteomes" id="UP001161757"/>
    </source>
</evidence>
<comment type="function">
    <text evidence="9">Involved in the assembly of the cytochrome c oxidase complex.</text>
</comment>
<keyword evidence="7 9" id="KW-0496">Mitochondrion</keyword>
<keyword evidence="10" id="KW-0175">Coiled coil</keyword>
<evidence type="ECO:0000256" key="1">
    <source>
        <dbReference type="ARBA" id="ARBA00004273"/>
    </source>
</evidence>
<evidence type="ECO:0000256" key="7">
    <source>
        <dbReference type="ARBA" id="ARBA00023128"/>
    </source>
</evidence>
<dbReference type="AlphaFoldDB" id="A0AAN6ERQ9"/>
<feature type="coiled-coil region" evidence="10">
    <location>
        <begin position="160"/>
        <end position="194"/>
    </location>
</feature>
<dbReference type="PANTHER" id="PTHR31586">
    <property type="entry name" value="CYTOCHROME C OXIDASE PROTEIN 20"/>
    <property type="match status" value="1"/>
</dbReference>
<evidence type="ECO:0000256" key="6">
    <source>
        <dbReference type="ARBA" id="ARBA00022989"/>
    </source>
</evidence>
<evidence type="ECO:0000256" key="4">
    <source>
        <dbReference type="ARBA" id="ARBA00022692"/>
    </source>
</evidence>
<keyword evidence="6 12" id="KW-1133">Transmembrane helix</keyword>
<evidence type="ECO:0000256" key="9">
    <source>
        <dbReference type="PIRNR" id="PIRNR007871"/>
    </source>
</evidence>
<reference evidence="13" key="1">
    <citation type="submission" date="2023-01" db="EMBL/GenBank/DDBJ databases">
        <title>Exophiala dermititidis isolated from Cystic Fibrosis Patient.</title>
        <authorList>
            <person name="Kurbessoian T."/>
            <person name="Crocker A."/>
            <person name="Murante D."/>
            <person name="Hogan D.A."/>
            <person name="Stajich J.E."/>
        </authorList>
    </citation>
    <scope>NUCLEOTIDE SEQUENCE</scope>
    <source>
        <strain evidence="13">Ex8</strain>
    </source>
</reference>
<evidence type="ECO:0000256" key="3">
    <source>
        <dbReference type="ARBA" id="ARBA00017689"/>
    </source>
</evidence>
<gene>
    <name evidence="13" type="ORF">HRR80_006214</name>
</gene>
<feature type="compositionally biased region" description="Basic and acidic residues" evidence="11">
    <location>
        <begin position="1"/>
        <end position="18"/>
    </location>
</feature>
<feature type="region of interest" description="Disordered" evidence="11">
    <location>
        <begin position="1"/>
        <end position="66"/>
    </location>
</feature>
<sequence length="200" mass="22054">MAEDTRESEGAPQDDKSTSESPRIRRPKPRQDFPKSQVGKMWEALGNPQEPVNTMPGGTYNSAGGRPTEVSWKDAFNFSYEGKGPAWYQTPCARDSLLVGIASGGAIGGLRFVLKGLSSIATSANIAVGGFALTASGMYYWCEQRRREEARGMAAAVVGMRMLHEKKAREKKEAEEAAKAAAAAKAEEERKRNQRWYKFW</sequence>
<evidence type="ECO:0000313" key="13">
    <source>
        <dbReference type="EMBL" id="KAJ8990083.1"/>
    </source>
</evidence>
<comment type="subcellular location">
    <subcellularLocation>
        <location evidence="1 9">Mitochondrion inner membrane</location>
    </subcellularLocation>
</comment>
<evidence type="ECO:0000256" key="8">
    <source>
        <dbReference type="ARBA" id="ARBA00023136"/>
    </source>
</evidence>
<accession>A0AAN6ERQ9</accession>
<evidence type="ECO:0000256" key="10">
    <source>
        <dbReference type="SAM" id="Coils"/>
    </source>
</evidence>
<dbReference type="PANTHER" id="PTHR31586:SF1">
    <property type="entry name" value="CYTOCHROME C OXIDASE ASSEMBLY PROTEIN COX20, MITOCHONDRIAL"/>
    <property type="match status" value="1"/>
</dbReference>
<comment type="similarity">
    <text evidence="2 9">Belongs to the COX20 family.</text>
</comment>
<feature type="transmembrane region" description="Helical" evidence="12">
    <location>
        <begin position="97"/>
        <end position="114"/>
    </location>
</feature>
<dbReference type="Proteomes" id="UP001161757">
    <property type="component" value="Unassembled WGS sequence"/>
</dbReference>
<evidence type="ECO:0000256" key="5">
    <source>
        <dbReference type="ARBA" id="ARBA00022792"/>
    </source>
</evidence>
<keyword evidence="5 9" id="KW-0999">Mitochondrion inner membrane</keyword>
<name>A0AAN6ERQ9_EXODE</name>
<dbReference type="Pfam" id="PF12597">
    <property type="entry name" value="Cox20"/>
    <property type="match status" value="1"/>
</dbReference>
<feature type="transmembrane region" description="Helical" evidence="12">
    <location>
        <begin position="120"/>
        <end position="141"/>
    </location>
</feature>
<dbReference type="PIRSF" id="PIRSF007871">
    <property type="entry name" value="Cox20"/>
    <property type="match status" value="1"/>
</dbReference>
<comment type="caution">
    <text evidence="13">The sequence shown here is derived from an EMBL/GenBank/DDBJ whole genome shotgun (WGS) entry which is preliminary data.</text>
</comment>
<protein>
    <recommendedName>
        <fullName evidence="3 9">Cytochrome c oxidase assembly protein COX20, mitochondrial</fullName>
    </recommendedName>
</protein>
<evidence type="ECO:0000256" key="12">
    <source>
        <dbReference type="SAM" id="Phobius"/>
    </source>
</evidence>
<dbReference type="InterPro" id="IPR022533">
    <property type="entry name" value="Cox20"/>
</dbReference>
<keyword evidence="4 12" id="KW-0812">Transmembrane</keyword>